<dbReference type="GO" id="GO:0070536">
    <property type="term" value="P:protein K63-linked deubiquitination"/>
    <property type="evidence" value="ECO:0007669"/>
    <property type="project" value="TreeGrafter"/>
</dbReference>
<evidence type="ECO:0000256" key="1">
    <source>
        <dbReference type="ARBA" id="ARBA00038142"/>
    </source>
</evidence>
<organism evidence="3 4">
    <name type="scientific">Megalops atlanticus</name>
    <name type="common">Tarpon</name>
    <name type="synonym">Clupea gigantea</name>
    <dbReference type="NCBI Taxonomy" id="7932"/>
    <lineage>
        <taxon>Eukaryota</taxon>
        <taxon>Metazoa</taxon>
        <taxon>Chordata</taxon>
        <taxon>Craniata</taxon>
        <taxon>Vertebrata</taxon>
        <taxon>Euteleostomi</taxon>
        <taxon>Actinopterygii</taxon>
        <taxon>Neopterygii</taxon>
        <taxon>Teleostei</taxon>
        <taxon>Elopiformes</taxon>
        <taxon>Megalopidae</taxon>
        <taxon>Megalops</taxon>
    </lineage>
</organism>
<dbReference type="Pfam" id="PF21388">
    <property type="entry name" value="SPATA2_PUB-like"/>
    <property type="match status" value="1"/>
</dbReference>
<evidence type="ECO:0000313" key="3">
    <source>
        <dbReference type="EMBL" id="KAG7477922.1"/>
    </source>
</evidence>
<dbReference type="GO" id="GO:0060544">
    <property type="term" value="P:regulation of necroptotic process"/>
    <property type="evidence" value="ECO:0007669"/>
    <property type="project" value="TreeGrafter"/>
</dbReference>
<name>A0A9D3TCA7_MEGAT</name>
<evidence type="ECO:0000259" key="2">
    <source>
        <dbReference type="Pfam" id="PF21388"/>
    </source>
</evidence>
<gene>
    <name evidence="3" type="ORF">MATL_G00074710</name>
</gene>
<dbReference type="EMBL" id="JAFDVH010000005">
    <property type="protein sequence ID" value="KAG7477922.1"/>
    <property type="molecule type" value="Genomic_DNA"/>
</dbReference>
<evidence type="ECO:0000313" key="4">
    <source>
        <dbReference type="Proteomes" id="UP001046870"/>
    </source>
</evidence>
<accession>A0A9D3TCA7</accession>
<comment type="caution">
    <text evidence="3">The sequence shown here is derived from an EMBL/GenBank/DDBJ whole genome shotgun (WGS) entry which is preliminary data.</text>
</comment>
<proteinExistence type="inferred from homology"/>
<dbReference type="PANTHER" id="PTHR15326:SF8">
    <property type="entry name" value="SPERMATOGENESIS-ASSOCIATED PROTEIN 2"/>
    <property type="match status" value="1"/>
</dbReference>
<dbReference type="InterPro" id="IPR048839">
    <property type="entry name" value="SPATA2_PUB-like"/>
</dbReference>
<dbReference type="Gene3D" id="1.20.58.2190">
    <property type="match status" value="1"/>
</dbReference>
<dbReference type="AlphaFoldDB" id="A0A9D3TCA7"/>
<dbReference type="OrthoDB" id="9989817at2759"/>
<dbReference type="GO" id="GO:1990108">
    <property type="term" value="P:protein linear deubiquitination"/>
    <property type="evidence" value="ECO:0007669"/>
    <property type="project" value="TreeGrafter"/>
</dbReference>
<dbReference type="Proteomes" id="UP001046870">
    <property type="component" value="Chromosome 5"/>
</dbReference>
<keyword evidence="4" id="KW-1185">Reference proteome</keyword>
<sequence>MDAKLREELFKKYAQSLERRAEEAAEELDGGRAKEAELLPEAVALLGAYQTDPGQRFRMVRFYEVAENALRTLRRSSLQGLERAFAMLETVCTNLLLFPWKKEFRAIKTFTGPYVYCLQAALCDTDLRSLLRSMGYSRDHELQFHAREHPGGTPHLRQLAFELFLARAECRLLAEVVALAGGAATEAEAVEARRACREDAAGCAEALRRRDALAGEVSRLSVRPAEAERTCLRRPARPSKSVDVTDSAGSWQPASKPVLKASLSLRKEPLFVDAEEDMKDEILRPSPSLLSAPAPPSYGGVADFFPVQSPSAEPYSYHLSSLDDVDLYTECGAYRQPLSRPPSRDPRDSRESWVLKGHGVKCQGCGRGCPSLASCQRCEVILCPACHIQEPAPCCGRQDYPKTSPRPLDGYLPAKEKLSVYSNSHSHAHSHSPLLEKPLTMPKPYPSKPVISTANSSGGLGGGGSRCGFCNKPGASHTCINCSKVSCDTCMNLYAKDICTRKNLHHSFVSNHQLNYKTSSISHAVYR</sequence>
<feature type="domain" description="Spermatogenesis-associated protein 2 PUB-like" evidence="2">
    <location>
        <begin position="9"/>
        <end position="203"/>
    </location>
</feature>
<dbReference type="GO" id="GO:0005737">
    <property type="term" value="C:cytoplasm"/>
    <property type="evidence" value="ECO:0007669"/>
    <property type="project" value="TreeGrafter"/>
</dbReference>
<protein>
    <recommendedName>
        <fullName evidence="2">Spermatogenesis-associated protein 2 PUB-like domain-containing protein</fullName>
    </recommendedName>
</protein>
<dbReference type="PANTHER" id="PTHR15326">
    <property type="entry name" value="SPERMATOGENESIS-ASSOCIATED PROTEIN 2/TAMOZHENNIC"/>
    <property type="match status" value="1"/>
</dbReference>
<reference evidence="3" key="1">
    <citation type="submission" date="2021-01" db="EMBL/GenBank/DDBJ databases">
        <authorList>
            <person name="Zahm M."/>
            <person name="Roques C."/>
            <person name="Cabau C."/>
            <person name="Klopp C."/>
            <person name="Donnadieu C."/>
            <person name="Jouanno E."/>
            <person name="Lampietro C."/>
            <person name="Louis A."/>
            <person name="Herpin A."/>
            <person name="Echchiki A."/>
            <person name="Berthelot C."/>
            <person name="Parey E."/>
            <person name="Roest-Crollius H."/>
            <person name="Braasch I."/>
            <person name="Postlethwait J."/>
            <person name="Bobe J."/>
            <person name="Montfort J."/>
            <person name="Bouchez O."/>
            <person name="Begum T."/>
            <person name="Mejri S."/>
            <person name="Adams A."/>
            <person name="Chen W.-J."/>
            <person name="Guiguen Y."/>
        </authorList>
    </citation>
    <scope>NUCLEOTIDE SEQUENCE</scope>
    <source>
        <strain evidence="3">YG-15Mar2019-1</strain>
        <tissue evidence="3">Brain</tissue>
    </source>
</reference>
<comment type="similarity">
    <text evidence="1">Belongs to the SPATA2 family.</text>
</comment>
<dbReference type="GO" id="GO:0010803">
    <property type="term" value="P:regulation of tumor necrosis factor-mediated signaling pathway"/>
    <property type="evidence" value="ECO:0007669"/>
    <property type="project" value="TreeGrafter"/>
</dbReference>